<evidence type="ECO:0000313" key="2">
    <source>
        <dbReference type="EMBL" id="CAG5082722.1"/>
    </source>
</evidence>
<reference evidence="2 3" key="1">
    <citation type="submission" date="2021-04" db="EMBL/GenBank/DDBJ databases">
        <authorList>
            <person name="Rakotoarivonina H."/>
        </authorList>
    </citation>
    <scope>NUCLEOTIDE SEQUENCE [LARGE SCALE GENOMIC DNA]</scope>
    <source>
        <strain evidence="2 3">XE</strain>
    </source>
</reference>
<evidence type="ECO:0000313" key="3">
    <source>
        <dbReference type="Proteomes" id="UP000681526"/>
    </source>
</evidence>
<gene>
    <name evidence="2" type="primary">txxe 1328</name>
    <name evidence="2" type="ORF">TXXE_06290</name>
</gene>
<comment type="caution">
    <text evidence="2">The sequence shown here is derived from an EMBL/GenBank/DDBJ whole genome shotgun (WGS) entry which is preliminary data.</text>
</comment>
<proteinExistence type="predicted"/>
<sequence>MPMTTWKLSASDETGRQPLSARPTTSSTARMTA</sequence>
<evidence type="ECO:0000256" key="1">
    <source>
        <dbReference type="SAM" id="MobiDB-lite"/>
    </source>
</evidence>
<feature type="region of interest" description="Disordered" evidence="1">
    <location>
        <begin position="1"/>
        <end position="33"/>
    </location>
</feature>
<feature type="compositionally biased region" description="Polar residues" evidence="1">
    <location>
        <begin position="22"/>
        <end position="33"/>
    </location>
</feature>
<dbReference type="EMBL" id="CAJRAY010000026">
    <property type="protein sequence ID" value="CAG5082722.1"/>
    <property type="molecule type" value="Genomic_DNA"/>
</dbReference>
<feature type="compositionally biased region" description="Polar residues" evidence="1">
    <location>
        <begin position="1"/>
        <end position="12"/>
    </location>
</feature>
<name>A0ABN7RTE3_THEXY</name>
<dbReference type="Proteomes" id="UP000681526">
    <property type="component" value="Unassembled WGS sequence"/>
</dbReference>
<accession>A0ABN7RTE3</accession>
<organism evidence="2 3">
    <name type="scientific">Thermobacillus xylanilyticus</name>
    <dbReference type="NCBI Taxonomy" id="76633"/>
    <lineage>
        <taxon>Bacteria</taxon>
        <taxon>Bacillati</taxon>
        <taxon>Bacillota</taxon>
        <taxon>Bacilli</taxon>
        <taxon>Bacillales</taxon>
        <taxon>Paenibacillaceae</taxon>
        <taxon>Thermobacillus</taxon>
    </lineage>
</organism>
<protein>
    <submittedName>
        <fullName evidence="2">Uncharacterized protein</fullName>
    </submittedName>
</protein>
<keyword evidence="3" id="KW-1185">Reference proteome</keyword>